<dbReference type="EMBL" id="BAABJP010000057">
    <property type="protein sequence ID" value="GAA5173993.1"/>
    <property type="molecule type" value="Genomic_DNA"/>
</dbReference>
<dbReference type="InterPro" id="IPR050882">
    <property type="entry name" value="Prepilin_peptidase/N-MTase"/>
</dbReference>
<evidence type="ECO:0000313" key="5">
    <source>
        <dbReference type="Proteomes" id="UP001428817"/>
    </source>
</evidence>
<feature type="transmembrane region" description="Helical" evidence="2">
    <location>
        <begin position="180"/>
        <end position="200"/>
    </location>
</feature>
<feature type="transmembrane region" description="Helical" evidence="2">
    <location>
        <begin position="47"/>
        <end position="69"/>
    </location>
</feature>
<reference evidence="5" key="1">
    <citation type="journal article" date="2019" name="Int. J. Syst. Evol. Microbiol.">
        <title>The Global Catalogue of Microorganisms (GCM) 10K type strain sequencing project: providing services to taxonomists for standard genome sequencing and annotation.</title>
        <authorList>
            <consortium name="The Broad Institute Genomics Platform"/>
            <consortium name="The Broad Institute Genome Sequencing Center for Infectious Disease"/>
            <person name="Wu L."/>
            <person name="Ma J."/>
        </authorList>
    </citation>
    <scope>NUCLEOTIDE SEQUENCE [LARGE SCALE GENOMIC DNA]</scope>
    <source>
        <strain evidence="5">JCM 18303</strain>
    </source>
</reference>
<dbReference type="PANTHER" id="PTHR30487">
    <property type="entry name" value="TYPE 4 PREPILIN-LIKE PROTEINS LEADER PEPTIDE-PROCESSING ENZYME"/>
    <property type="match status" value="1"/>
</dbReference>
<feature type="domain" description="Prepilin type IV endopeptidase peptidase" evidence="3">
    <location>
        <begin position="56"/>
        <end position="155"/>
    </location>
</feature>
<sequence length="201" mass="19264">MLAGAAARAVLGRLRRGARLRPPWCELAVGALWAGAGGWWGGGGLSWRWLPLLLGLAWLGVAAGAVDLVHGRLPDALTLPAVPAAVLATVPLGGVAVSRALLGALLLFGGYLAVRLVAPGALGAGDVKLAAALGAGLGAASLAALAVATVLAAVLTASVLAGGLLSGRLSPGAAVPHGPAMLFAAWLVLAVAAGAGVGAGA</sequence>
<feature type="transmembrane region" description="Helical" evidence="2">
    <location>
        <begin position="100"/>
        <end position="118"/>
    </location>
</feature>
<dbReference type="Pfam" id="PF01478">
    <property type="entry name" value="Peptidase_A24"/>
    <property type="match status" value="1"/>
</dbReference>
<feature type="transmembrane region" description="Helical" evidence="2">
    <location>
        <begin position="76"/>
        <end position="94"/>
    </location>
</feature>
<evidence type="ECO:0000256" key="2">
    <source>
        <dbReference type="SAM" id="Phobius"/>
    </source>
</evidence>
<dbReference type="Gene3D" id="1.20.120.1220">
    <property type="match status" value="1"/>
</dbReference>
<evidence type="ECO:0000256" key="1">
    <source>
        <dbReference type="ARBA" id="ARBA00005801"/>
    </source>
</evidence>
<feature type="transmembrane region" description="Helical" evidence="2">
    <location>
        <begin position="23"/>
        <end position="41"/>
    </location>
</feature>
<keyword evidence="2" id="KW-0812">Transmembrane</keyword>
<gene>
    <name evidence="4" type="ORF">GCM10023321_76860</name>
</gene>
<evidence type="ECO:0000259" key="3">
    <source>
        <dbReference type="Pfam" id="PF01478"/>
    </source>
</evidence>
<evidence type="ECO:0000313" key="4">
    <source>
        <dbReference type="EMBL" id="GAA5173993.1"/>
    </source>
</evidence>
<keyword evidence="5" id="KW-1185">Reference proteome</keyword>
<protein>
    <recommendedName>
        <fullName evidence="3">Prepilin type IV endopeptidase peptidase domain-containing protein</fullName>
    </recommendedName>
</protein>
<comment type="caution">
    <text evidence="4">The sequence shown here is derived from an EMBL/GenBank/DDBJ whole genome shotgun (WGS) entry which is preliminary data.</text>
</comment>
<organism evidence="4 5">
    <name type="scientific">Pseudonocardia eucalypti</name>
    <dbReference type="NCBI Taxonomy" id="648755"/>
    <lineage>
        <taxon>Bacteria</taxon>
        <taxon>Bacillati</taxon>
        <taxon>Actinomycetota</taxon>
        <taxon>Actinomycetes</taxon>
        <taxon>Pseudonocardiales</taxon>
        <taxon>Pseudonocardiaceae</taxon>
        <taxon>Pseudonocardia</taxon>
    </lineage>
</organism>
<keyword evidence="2" id="KW-0472">Membrane</keyword>
<feature type="transmembrane region" description="Helical" evidence="2">
    <location>
        <begin position="130"/>
        <end position="160"/>
    </location>
</feature>
<dbReference type="PANTHER" id="PTHR30487:SF0">
    <property type="entry name" value="PREPILIN LEADER PEPTIDASE_N-METHYLTRANSFERASE-RELATED"/>
    <property type="match status" value="1"/>
</dbReference>
<dbReference type="InterPro" id="IPR000045">
    <property type="entry name" value="Prepilin_IV_endopep_pep"/>
</dbReference>
<proteinExistence type="inferred from homology"/>
<keyword evidence="2" id="KW-1133">Transmembrane helix</keyword>
<dbReference type="Proteomes" id="UP001428817">
    <property type="component" value="Unassembled WGS sequence"/>
</dbReference>
<accession>A0ABP9RC84</accession>
<name>A0ABP9RC84_9PSEU</name>
<comment type="similarity">
    <text evidence="1">Belongs to the peptidase A24 family.</text>
</comment>